<gene>
    <name evidence="6" type="ORF">BB558_007380</name>
</gene>
<keyword evidence="2" id="KW-0813">Transport</keyword>
<comment type="caution">
    <text evidence="6">The sequence shown here is derived from an EMBL/GenBank/DDBJ whole genome shotgun (WGS) entry which is preliminary data.</text>
</comment>
<evidence type="ECO:0000256" key="5">
    <source>
        <dbReference type="ARBA" id="ARBA00023136"/>
    </source>
</evidence>
<accession>A0A2U1IV71</accession>
<dbReference type="GO" id="GO:0016020">
    <property type="term" value="C:membrane"/>
    <property type="evidence" value="ECO:0007669"/>
    <property type="project" value="UniProtKB-SubCell"/>
</dbReference>
<dbReference type="GO" id="GO:0022857">
    <property type="term" value="F:transmembrane transporter activity"/>
    <property type="evidence" value="ECO:0007669"/>
    <property type="project" value="TreeGrafter"/>
</dbReference>
<keyword evidence="7" id="KW-1185">Reference proteome</keyword>
<protein>
    <recommendedName>
        <fullName evidence="8">Major facilitator superfamily (MFS) profile domain-containing protein</fullName>
    </recommendedName>
</protein>
<evidence type="ECO:0000313" key="7">
    <source>
        <dbReference type="Proteomes" id="UP000245591"/>
    </source>
</evidence>
<organism evidence="6 7">
    <name type="scientific">Smittium angustum</name>
    <dbReference type="NCBI Taxonomy" id="133377"/>
    <lineage>
        <taxon>Eukaryota</taxon>
        <taxon>Fungi</taxon>
        <taxon>Fungi incertae sedis</taxon>
        <taxon>Zoopagomycota</taxon>
        <taxon>Kickxellomycotina</taxon>
        <taxon>Harpellomycetes</taxon>
        <taxon>Harpellales</taxon>
        <taxon>Legeriomycetaceae</taxon>
        <taxon>Smittium</taxon>
    </lineage>
</organism>
<evidence type="ECO:0000256" key="1">
    <source>
        <dbReference type="ARBA" id="ARBA00004141"/>
    </source>
</evidence>
<evidence type="ECO:0000256" key="2">
    <source>
        <dbReference type="ARBA" id="ARBA00022448"/>
    </source>
</evidence>
<dbReference type="Gene3D" id="1.20.1250.20">
    <property type="entry name" value="MFS general substrate transporter like domains"/>
    <property type="match status" value="1"/>
</dbReference>
<dbReference type="PANTHER" id="PTHR43791:SF36">
    <property type="entry name" value="TRANSPORTER, PUTATIVE (AFU_ORTHOLOGUE AFUA_6G08340)-RELATED"/>
    <property type="match status" value="1"/>
</dbReference>
<evidence type="ECO:0008006" key="8">
    <source>
        <dbReference type="Google" id="ProtNLM"/>
    </source>
</evidence>
<dbReference type="SUPFAM" id="SSF103473">
    <property type="entry name" value="MFS general substrate transporter"/>
    <property type="match status" value="1"/>
</dbReference>
<evidence type="ECO:0000256" key="3">
    <source>
        <dbReference type="ARBA" id="ARBA00022692"/>
    </source>
</evidence>
<dbReference type="AlphaFoldDB" id="A0A2U1IV71"/>
<feature type="non-terminal residue" evidence="6">
    <location>
        <position position="104"/>
    </location>
</feature>
<dbReference type="EMBL" id="MBFU01001182">
    <property type="protein sequence ID" value="PVZ96699.1"/>
    <property type="molecule type" value="Genomic_DNA"/>
</dbReference>
<sequence length="104" mass="11736">MGKTKNLPESVDFTEKELINQSTELTEDEKRIVKSYLRKVDIRILPIVISIYIFSLIDRGNIGAALVFGLRATLGLTQSQEANATSVFYIIYILLETPSNMILK</sequence>
<comment type="subcellular location">
    <subcellularLocation>
        <location evidence="1">Membrane</location>
        <topology evidence="1">Multi-pass membrane protein</topology>
    </subcellularLocation>
</comment>
<keyword evidence="3" id="KW-0812">Transmembrane</keyword>
<evidence type="ECO:0000313" key="6">
    <source>
        <dbReference type="EMBL" id="PVZ96699.1"/>
    </source>
</evidence>
<dbReference type="InterPro" id="IPR036259">
    <property type="entry name" value="MFS_trans_sf"/>
</dbReference>
<proteinExistence type="predicted"/>
<evidence type="ECO:0000256" key="4">
    <source>
        <dbReference type="ARBA" id="ARBA00022989"/>
    </source>
</evidence>
<dbReference type="PANTHER" id="PTHR43791">
    <property type="entry name" value="PERMEASE-RELATED"/>
    <property type="match status" value="1"/>
</dbReference>
<dbReference type="Proteomes" id="UP000245591">
    <property type="component" value="Unassembled WGS sequence"/>
</dbReference>
<name>A0A2U1IV71_SMIAN</name>
<keyword evidence="4" id="KW-1133">Transmembrane helix</keyword>
<keyword evidence="5" id="KW-0472">Membrane</keyword>
<reference evidence="6 7" key="1">
    <citation type="journal article" date="2018" name="MBio">
        <title>Comparative Genomics Reveals the Core Gene Toolbox for the Fungus-Insect Symbiosis.</title>
        <authorList>
            <person name="Wang Y."/>
            <person name="Stata M."/>
            <person name="Wang W."/>
            <person name="Stajich J.E."/>
            <person name="White M.M."/>
            <person name="Moncalvo J.M."/>
        </authorList>
    </citation>
    <scope>NUCLEOTIDE SEQUENCE [LARGE SCALE GENOMIC DNA]</scope>
    <source>
        <strain evidence="6 7">AUS-126-30</strain>
    </source>
</reference>